<dbReference type="EMBL" id="CAJZBQ010000002">
    <property type="protein sequence ID" value="CAG9310591.1"/>
    <property type="molecule type" value="Genomic_DNA"/>
</dbReference>
<evidence type="ECO:0000256" key="1">
    <source>
        <dbReference type="SAM" id="MobiDB-lite"/>
    </source>
</evidence>
<feature type="compositionally biased region" description="Low complexity" evidence="1">
    <location>
        <begin position="76"/>
        <end position="91"/>
    </location>
</feature>
<proteinExistence type="predicted"/>
<feature type="region of interest" description="Disordered" evidence="1">
    <location>
        <begin position="73"/>
        <end position="94"/>
    </location>
</feature>
<dbReference type="AlphaFoldDB" id="A0AAU9I801"/>
<sequence length="349" mass="39783">MNSKTNIGVIEGIGLNTSNLLAMPSKSQNHSLVKEVKAMKSSKEKFVKKRYINIITFEKKYKLLDVPKGVDRSFSSKKSLTPSRTPSSSSRGNLMHGYINKSFSLASSKQSSRSNLKESNTSYTNFSLPKSLQKINSSNLIYSKNSSEKQLVKPVLDELTKRENISRSANISPNALRVSQKSDIEKILESQQSSKRHTPVKQHIINEIPSLNLSKISAVNPIVERSLKSEDSPAKKNENEKPKRILSSSTSRYKLKLREMPFWKLQKIFRNSVKGEQVLENIINYEQMFSSNRNSEKRKIKTPENLENLKISNENYQEVSLRALKNTSSFAEKIMKQIRCPSRCKIHIE</sequence>
<keyword evidence="3" id="KW-1185">Reference proteome</keyword>
<organism evidence="2 3">
    <name type="scientific">Blepharisma stoltei</name>
    <dbReference type="NCBI Taxonomy" id="1481888"/>
    <lineage>
        <taxon>Eukaryota</taxon>
        <taxon>Sar</taxon>
        <taxon>Alveolata</taxon>
        <taxon>Ciliophora</taxon>
        <taxon>Postciliodesmatophora</taxon>
        <taxon>Heterotrichea</taxon>
        <taxon>Heterotrichida</taxon>
        <taxon>Blepharismidae</taxon>
        <taxon>Blepharisma</taxon>
    </lineage>
</organism>
<name>A0AAU9I801_9CILI</name>
<comment type="caution">
    <text evidence="2">The sequence shown here is derived from an EMBL/GenBank/DDBJ whole genome shotgun (WGS) entry which is preliminary data.</text>
</comment>
<reference evidence="2" key="1">
    <citation type="submission" date="2021-09" db="EMBL/GenBank/DDBJ databases">
        <authorList>
            <consortium name="AG Swart"/>
            <person name="Singh M."/>
            <person name="Singh A."/>
            <person name="Seah K."/>
            <person name="Emmerich C."/>
        </authorList>
    </citation>
    <scope>NUCLEOTIDE SEQUENCE</scope>
    <source>
        <strain evidence="2">ATCC30299</strain>
    </source>
</reference>
<evidence type="ECO:0000313" key="3">
    <source>
        <dbReference type="Proteomes" id="UP001162131"/>
    </source>
</evidence>
<evidence type="ECO:0000313" key="2">
    <source>
        <dbReference type="EMBL" id="CAG9310591.1"/>
    </source>
</evidence>
<gene>
    <name evidence="2" type="ORF">BSTOLATCC_MIC1433</name>
</gene>
<accession>A0AAU9I801</accession>
<protein>
    <submittedName>
        <fullName evidence="2">Uncharacterized protein</fullName>
    </submittedName>
</protein>
<dbReference type="Proteomes" id="UP001162131">
    <property type="component" value="Unassembled WGS sequence"/>
</dbReference>